<evidence type="ECO:0000256" key="5">
    <source>
        <dbReference type="SAM" id="MobiDB-lite"/>
    </source>
</evidence>
<organism evidence="7 8">
    <name type="scientific">Ophiocordyceps australis</name>
    <dbReference type="NCBI Taxonomy" id="1399860"/>
    <lineage>
        <taxon>Eukaryota</taxon>
        <taxon>Fungi</taxon>
        <taxon>Dikarya</taxon>
        <taxon>Ascomycota</taxon>
        <taxon>Pezizomycotina</taxon>
        <taxon>Sordariomycetes</taxon>
        <taxon>Hypocreomycetidae</taxon>
        <taxon>Hypocreales</taxon>
        <taxon>Ophiocordycipitaceae</taxon>
        <taxon>Ophiocordyceps</taxon>
    </lineage>
</organism>
<evidence type="ECO:0000256" key="6">
    <source>
        <dbReference type="SAM" id="SignalP"/>
    </source>
</evidence>
<feature type="signal peptide" evidence="6">
    <location>
        <begin position="1"/>
        <end position="22"/>
    </location>
</feature>
<keyword evidence="3" id="KW-0843">Virulence</keyword>
<evidence type="ECO:0000256" key="4">
    <source>
        <dbReference type="ARBA" id="ARBA00023157"/>
    </source>
</evidence>
<reference evidence="7 8" key="1">
    <citation type="submission" date="2017-06" db="EMBL/GenBank/DDBJ databases">
        <title>Ant-infecting Ophiocordyceps genomes reveal a high diversity of potential behavioral manipulation genes and a possible major role for enterotoxins.</title>
        <authorList>
            <person name="De Bekker C."/>
            <person name="Evans H.C."/>
            <person name="Brachmann A."/>
            <person name="Hughes D.P."/>
        </authorList>
    </citation>
    <scope>NUCLEOTIDE SEQUENCE [LARGE SCALE GENOMIC DNA]</scope>
    <source>
        <strain evidence="7 8">1348a</strain>
    </source>
</reference>
<evidence type="ECO:0000313" key="8">
    <source>
        <dbReference type="Proteomes" id="UP000224854"/>
    </source>
</evidence>
<evidence type="ECO:0000256" key="2">
    <source>
        <dbReference type="ARBA" id="ARBA00022729"/>
    </source>
</evidence>
<feature type="region of interest" description="Disordered" evidence="5">
    <location>
        <begin position="306"/>
        <end position="390"/>
    </location>
</feature>
<feature type="chain" id="PRO_5012925692" evidence="6">
    <location>
        <begin position="23"/>
        <end position="450"/>
    </location>
</feature>
<protein>
    <submittedName>
        <fullName evidence="7">Putative enterotoxin</fullName>
    </submittedName>
</protein>
<proteinExistence type="predicted"/>
<gene>
    <name evidence="7" type="ORF">CDD82_6557</name>
</gene>
<dbReference type="OrthoDB" id="4925061at2759"/>
<accession>A0A2C5YWR0</accession>
<keyword evidence="1" id="KW-0800">Toxin</keyword>
<evidence type="ECO:0000313" key="7">
    <source>
        <dbReference type="EMBL" id="PHH71351.1"/>
    </source>
</evidence>
<comment type="caution">
    <text evidence="7">The sequence shown here is derived from an EMBL/GenBank/DDBJ whole genome shotgun (WGS) entry which is preliminary data.</text>
</comment>
<dbReference type="Proteomes" id="UP000224854">
    <property type="component" value="Unassembled WGS sequence"/>
</dbReference>
<dbReference type="SUPFAM" id="SSF56399">
    <property type="entry name" value="ADP-ribosylation"/>
    <property type="match status" value="1"/>
</dbReference>
<evidence type="ECO:0000256" key="3">
    <source>
        <dbReference type="ARBA" id="ARBA00023026"/>
    </source>
</evidence>
<keyword evidence="8" id="KW-1185">Reference proteome</keyword>
<name>A0A2C5YWR0_9HYPO</name>
<dbReference type="Gene3D" id="3.90.210.10">
    <property type="entry name" value="Heat-Labile Enterotoxin, subunit A"/>
    <property type="match status" value="1"/>
</dbReference>
<sequence>MHLFLILPWLILVLCGLDRVHGKPHFKHGPKIVYRGTTTPPDVVLQRGGFQPRNPRMAIVKGYLNPFSLYNHGQGQPLNNAYAHSKSVYVSTSAKRRQAASFVTEGRGYVYHIRPTPNFINLNKSLGGKGFYSKIKMEEQEYSAMGGIRADQIMGWTELPQGANTPVKEYKFTKSHFYNRKYDKSRPSGPQPQLAGFPENSKAWRKRPWKLFHKEVSGKTLEEYAMNFMADNGKIVGWTGSPPLLPMRSPNDIPLASEPGIFSTQKIGNAMAKQAGSLLTSETETAVAQRAGTLLASEAETLLTQETGASQGKGAKTLSTQEAGPSQGKEAKTLPPQEAAPAQGQKTKSWPRPQEATPQGQKTKVMPRPQEATWHAQKAGSSAPKAKVQDMTTETVGSAWVDDAGASGGSEAAEANGAAEVAESSEMLGLTESLTFDDLLLGGIVEAFIL</sequence>
<dbReference type="EMBL" id="NJEU01000689">
    <property type="protein sequence ID" value="PHH71351.1"/>
    <property type="molecule type" value="Genomic_DNA"/>
</dbReference>
<dbReference type="AlphaFoldDB" id="A0A2C5YWR0"/>
<keyword evidence="2 6" id="KW-0732">Signal</keyword>
<dbReference type="PRINTS" id="PR00771">
    <property type="entry name" value="ENTEROTOXINA"/>
</dbReference>
<keyword evidence="4" id="KW-1015">Disulfide bond</keyword>
<evidence type="ECO:0000256" key="1">
    <source>
        <dbReference type="ARBA" id="ARBA00022656"/>
    </source>
</evidence>
<dbReference type="Pfam" id="PF01375">
    <property type="entry name" value="Enterotoxin_a"/>
    <property type="match status" value="1"/>
</dbReference>
<dbReference type="InterPro" id="IPR001144">
    <property type="entry name" value="Enterotoxin_A"/>
</dbReference>
<dbReference type="GO" id="GO:0090729">
    <property type="term" value="F:toxin activity"/>
    <property type="evidence" value="ECO:0007669"/>
    <property type="project" value="UniProtKB-KW"/>
</dbReference>